<dbReference type="InterPro" id="IPR040843">
    <property type="entry name" value="RAMA"/>
</dbReference>
<dbReference type="Proteomes" id="UP000183585">
    <property type="component" value="Unassembled WGS sequence"/>
</dbReference>
<dbReference type="Pfam" id="PF18755">
    <property type="entry name" value="RAMA"/>
    <property type="match status" value="1"/>
</dbReference>
<name>A0A1C4YZB9_9ACTN</name>
<organism evidence="2 3">
    <name type="scientific">Micromonospora carbonacea</name>
    <dbReference type="NCBI Taxonomy" id="47853"/>
    <lineage>
        <taxon>Bacteria</taxon>
        <taxon>Bacillati</taxon>
        <taxon>Actinomycetota</taxon>
        <taxon>Actinomycetes</taxon>
        <taxon>Micromonosporales</taxon>
        <taxon>Micromonosporaceae</taxon>
        <taxon>Micromonospora</taxon>
    </lineage>
</organism>
<reference evidence="3" key="1">
    <citation type="submission" date="2016-06" db="EMBL/GenBank/DDBJ databases">
        <authorList>
            <person name="Varghese N."/>
            <person name="Submissions Spin"/>
        </authorList>
    </citation>
    <scope>NUCLEOTIDE SEQUENCE [LARGE SCALE GENOMIC DNA]</scope>
    <source>
        <strain evidence="3">DSM 43168</strain>
    </source>
</reference>
<accession>A0A1C4YZB9</accession>
<dbReference type="EMBL" id="FMCT01000007">
    <property type="protein sequence ID" value="SCF25681.1"/>
    <property type="molecule type" value="Genomic_DNA"/>
</dbReference>
<sequence length="138" mass="15307">MAMRRIEIDDEVYALLQRHARPFVDRENDVLRRLLQLDAGADTVTAGARGAGDLADLVKAGLLKPGDELEHVQTRKRLTHRAVVTADGKIRLPDGSTFAKPSPALKACVGHDINGWGQWTHVRSRRTLQALREGLRGR</sequence>
<dbReference type="AlphaFoldDB" id="A0A1C4YZB9"/>
<dbReference type="Gene3D" id="1.10.1220.10">
    <property type="entry name" value="Met repressor-like"/>
    <property type="match status" value="1"/>
</dbReference>
<evidence type="ECO:0000313" key="3">
    <source>
        <dbReference type="Proteomes" id="UP000183585"/>
    </source>
</evidence>
<proteinExistence type="predicted"/>
<feature type="domain" description="RAMA" evidence="1">
    <location>
        <begin position="45"/>
        <end position="136"/>
    </location>
</feature>
<keyword evidence="3" id="KW-1185">Reference proteome</keyword>
<dbReference type="GO" id="GO:0006355">
    <property type="term" value="P:regulation of DNA-templated transcription"/>
    <property type="evidence" value="ECO:0007669"/>
    <property type="project" value="InterPro"/>
</dbReference>
<dbReference type="InterPro" id="IPR013321">
    <property type="entry name" value="Arc_rbn_hlx_hlx"/>
</dbReference>
<gene>
    <name evidence="2" type="ORF">GA0070563_10759</name>
</gene>
<evidence type="ECO:0000259" key="1">
    <source>
        <dbReference type="Pfam" id="PF18755"/>
    </source>
</evidence>
<evidence type="ECO:0000313" key="2">
    <source>
        <dbReference type="EMBL" id="SCF25681.1"/>
    </source>
</evidence>
<protein>
    <recommendedName>
        <fullName evidence="1">RAMA domain-containing protein</fullName>
    </recommendedName>
</protein>